<proteinExistence type="predicted"/>
<reference evidence="1 2" key="1">
    <citation type="submission" date="2019-05" db="EMBL/GenBank/DDBJ databases">
        <title>Panacibacter sp. strain 17mud1-8 Genome sequencing and assembly.</title>
        <authorList>
            <person name="Chhetri G."/>
        </authorList>
    </citation>
    <scope>NUCLEOTIDE SEQUENCE [LARGE SCALE GENOMIC DNA]</scope>
    <source>
        <strain evidence="1 2">17mud1-8</strain>
    </source>
</reference>
<accession>A0A4V5UT98</accession>
<protein>
    <submittedName>
        <fullName evidence="1">Uncharacterized protein</fullName>
    </submittedName>
</protein>
<organism evidence="1 2">
    <name type="scientific">Ilyomonas limi</name>
    <dbReference type="NCBI Taxonomy" id="2575867"/>
    <lineage>
        <taxon>Bacteria</taxon>
        <taxon>Pseudomonadati</taxon>
        <taxon>Bacteroidota</taxon>
        <taxon>Chitinophagia</taxon>
        <taxon>Chitinophagales</taxon>
        <taxon>Chitinophagaceae</taxon>
        <taxon>Ilyomonas</taxon>
    </lineage>
</organism>
<dbReference type="RefSeq" id="WP_137264229.1">
    <property type="nucleotide sequence ID" value="NZ_SZQL01000045.1"/>
</dbReference>
<evidence type="ECO:0000313" key="2">
    <source>
        <dbReference type="Proteomes" id="UP000305848"/>
    </source>
</evidence>
<dbReference type="OrthoDB" id="7060651at2"/>
<dbReference type="Proteomes" id="UP000305848">
    <property type="component" value="Unassembled WGS sequence"/>
</dbReference>
<dbReference type="AlphaFoldDB" id="A0A4V5UT98"/>
<dbReference type="EMBL" id="SZQL01000045">
    <property type="protein sequence ID" value="TKK64113.1"/>
    <property type="molecule type" value="Genomic_DNA"/>
</dbReference>
<sequence length="168" mass="19560">MTENQNIFTLDKNIWIQDDYEQMGWHDCSIYGLLFLPVNEIGSTHLVFDIDYIFKWVNPIKPGQPFSFWVSPCTLVFKDTFALTMNIDRKGGTTDMLEIADLYLVDKVEQEANQWIYEWNIDLQEGNISFKSSGFEQIVRQKPFFTDGQFLTLDERNGISFSQTPCTA</sequence>
<evidence type="ECO:0000313" key="1">
    <source>
        <dbReference type="EMBL" id="TKK64113.1"/>
    </source>
</evidence>
<name>A0A4V5UT98_9BACT</name>
<comment type="caution">
    <text evidence="1">The sequence shown here is derived from an EMBL/GenBank/DDBJ whole genome shotgun (WGS) entry which is preliminary data.</text>
</comment>
<keyword evidence="2" id="KW-1185">Reference proteome</keyword>
<gene>
    <name evidence="1" type="ORF">FC093_23285</name>
</gene>